<dbReference type="Pfam" id="PF13738">
    <property type="entry name" value="Pyr_redox_3"/>
    <property type="match status" value="1"/>
</dbReference>
<dbReference type="InterPro" id="IPR050982">
    <property type="entry name" value="Auxin_biosynth/cation_transpt"/>
</dbReference>
<feature type="region of interest" description="Disordered" evidence="2">
    <location>
        <begin position="227"/>
        <end position="270"/>
    </location>
</feature>
<evidence type="ECO:0000256" key="1">
    <source>
        <dbReference type="ARBA" id="ARBA00023002"/>
    </source>
</evidence>
<evidence type="ECO:0000313" key="3">
    <source>
        <dbReference type="EMBL" id="MFC7705512.1"/>
    </source>
</evidence>
<organism evidence="3 4">
    <name type="scientific">Plastorhodobacter daqingensis</name>
    <dbReference type="NCBI Taxonomy" id="1387281"/>
    <lineage>
        <taxon>Bacteria</taxon>
        <taxon>Pseudomonadati</taxon>
        <taxon>Pseudomonadota</taxon>
        <taxon>Alphaproteobacteria</taxon>
        <taxon>Rhodobacterales</taxon>
        <taxon>Paracoccaceae</taxon>
        <taxon>Plastorhodobacter</taxon>
    </lineage>
</organism>
<sequence>MSVEHVDTLIIGCGQAGLATSEHLNRRGVPHLILERNRIAESWRTARWDSLVANGPVWHDRFPSMEFDGMDPDAFAPRDRVVEYFVAVAAQIDAPVRCGVEATSLEKTSDGFRVRTSDGEIIARACGGRVLATGKRAKVTDRMTRGLGLDRIRAGPEGAAGLTEQESGPLRMVGRRPAPRPPMACRWWTARIASRGHRDCLPVAPDRDGKRDRGHGLSVLARVWSPPIRDACSGGADPGGHRPGPHPERSARPAGRSAGDHIRGRGPKHA</sequence>
<reference evidence="4" key="1">
    <citation type="journal article" date="2019" name="Int. J. Syst. Evol. Microbiol.">
        <title>The Global Catalogue of Microorganisms (GCM) 10K type strain sequencing project: providing services to taxonomists for standard genome sequencing and annotation.</title>
        <authorList>
            <consortium name="The Broad Institute Genomics Platform"/>
            <consortium name="The Broad Institute Genome Sequencing Center for Infectious Disease"/>
            <person name="Wu L."/>
            <person name="Ma J."/>
        </authorList>
    </citation>
    <scope>NUCLEOTIDE SEQUENCE [LARGE SCALE GENOMIC DNA]</scope>
    <source>
        <strain evidence="4">CGMCC 1.12750</strain>
    </source>
</reference>
<dbReference type="Proteomes" id="UP001596516">
    <property type="component" value="Unassembled WGS sequence"/>
</dbReference>
<dbReference type="EMBL" id="JBHTFQ010000008">
    <property type="protein sequence ID" value="MFC7705512.1"/>
    <property type="molecule type" value="Genomic_DNA"/>
</dbReference>
<dbReference type="PANTHER" id="PTHR43539:SF78">
    <property type="entry name" value="FLAVIN-CONTAINING MONOOXYGENASE"/>
    <property type="match status" value="1"/>
</dbReference>
<accession>A0ABW2ULB2</accession>
<dbReference type="SUPFAM" id="SSF51905">
    <property type="entry name" value="FAD/NAD(P)-binding domain"/>
    <property type="match status" value="1"/>
</dbReference>
<name>A0ABW2ULB2_9RHOB</name>
<protein>
    <submittedName>
        <fullName evidence="3">NAD(P)-binding domain-containing protein</fullName>
    </submittedName>
</protein>
<comment type="caution">
    <text evidence="3">The sequence shown here is derived from an EMBL/GenBank/DDBJ whole genome shotgun (WGS) entry which is preliminary data.</text>
</comment>
<evidence type="ECO:0000256" key="2">
    <source>
        <dbReference type="SAM" id="MobiDB-lite"/>
    </source>
</evidence>
<keyword evidence="1" id="KW-0560">Oxidoreductase</keyword>
<gene>
    <name evidence="3" type="ORF">ACFQXB_15070</name>
</gene>
<keyword evidence="4" id="KW-1185">Reference proteome</keyword>
<dbReference type="PANTHER" id="PTHR43539">
    <property type="entry name" value="FLAVIN-BINDING MONOOXYGENASE-LIKE PROTEIN (AFU_ORTHOLOGUE AFUA_4G09220)"/>
    <property type="match status" value="1"/>
</dbReference>
<dbReference type="RefSeq" id="WP_377405501.1">
    <property type="nucleotide sequence ID" value="NZ_JBHTFQ010000008.1"/>
</dbReference>
<evidence type="ECO:0000313" key="4">
    <source>
        <dbReference type="Proteomes" id="UP001596516"/>
    </source>
</evidence>
<proteinExistence type="predicted"/>
<dbReference type="InterPro" id="IPR036188">
    <property type="entry name" value="FAD/NAD-bd_sf"/>
</dbReference>
<dbReference type="Gene3D" id="3.50.50.60">
    <property type="entry name" value="FAD/NAD(P)-binding domain"/>
    <property type="match status" value="1"/>
</dbReference>